<dbReference type="OrthoDB" id="5418036at2759"/>
<protein>
    <submittedName>
        <fullName evidence="2">Uncharacterized protein</fullName>
    </submittedName>
</protein>
<evidence type="ECO:0000313" key="2">
    <source>
        <dbReference type="EMBL" id="EMR64990.1"/>
    </source>
</evidence>
<feature type="compositionally biased region" description="Low complexity" evidence="1">
    <location>
        <begin position="159"/>
        <end position="182"/>
    </location>
</feature>
<proteinExistence type="predicted"/>
<keyword evidence="3" id="KW-1185">Reference proteome</keyword>
<dbReference type="HOGENOM" id="CLU_868868_0_0_1"/>
<dbReference type="Proteomes" id="UP000012174">
    <property type="component" value="Unassembled WGS sequence"/>
</dbReference>
<sequence>MASLGNKVQGENVDDGSMAEVNTSVADPLSNISSLPIRPSATASNTPTINIDLLLSPPTHCFTRESAPIITLKLTLLSTPSSSSGPITLYTEKTPLDIRYTLSHRGFTIRDLSTESQELVNTTFVGNAQRMACPRLRVRGCREEPYFITLYPYAQHLSHPSPSPSTNTFSSPSPTPISTSTPEAPQQPTTIELSYTFGRHIFRPQPWSIVQLGREIDEAGNPRNIRRSRSVTGVDGLEPGHEYEVGMDVEALRKSVMWAPVPKEDILLERGYRGPGMNLLDYAWIRDRPLDFRVGTVRLRVLEEEEEEEEDGPVTAGVSQ</sequence>
<evidence type="ECO:0000256" key="1">
    <source>
        <dbReference type="SAM" id="MobiDB-lite"/>
    </source>
</evidence>
<gene>
    <name evidence="2" type="ORF">UCREL1_8046</name>
</gene>
<dbReference type="AlphaFoldDB" id="M7TE63"/>
<reference evidence="3" key="1">
    <citation type="journal article" date="2013" name="Genome Announc.">
        <title>Draft genome sequence of the grapevine dieback fungus Eutypa lata UCR-EL1.</title>
        <authorList>
            <person name="Blanco-Ulate B."/>
            <person name="Rolshausen P.E."/>
            <person name="Cantu D."/>
        </authorList>
    </citation>
    <scope>NUCLEOTIDE SEQUENCE [LARGE SCALE GENOMIC DNA]</scope>
    <source>
        <strain evidence="3">UCR-EL1</strain>
    </source>
</reference>
<feature type="region of interest" description="Disordered" evidence="1">
    <location>
        <begin position="159"/>
        <end position="187"/>
    </location>
</feature>
<dbReference type="EMBL" id="KB706955">
    <property type="protein sequence ID" value="EMR64990.1"/>
    <property type="molecule type" value="Genomic_DNA"/>
</dbReference>
<name>M7TE63_EUTLA</name>
<accession>M7TE63</accession>
<dbReference type="KEGG" id="ela:UCREL1_8046"/>
<evidence type="ECO:0000313" key="3">
    <source>
        <dbReference type="Proteomes" id="UP000012174"/>
    </source>
</evidence>
<organism evidence="2 3">
    <name type="scientific">Eutypa lata (strain UCR-EL1)</name>
    <name type="common">Grapevine dieback disease fungus</name>
    <name type="synonym">Eutypa armeniacae</name>
    <dbReference type="NCBI Taxonomy" id="1287681"/>
    <lineage>
        <taxon>Eukaryota</taxon>
        <taxon>Fungi</taxon>
        <taxon>Dikarya</taxon>
        <taxon>Ascomycota</taxon>
        <taxon>Pezizomycotina</taxon>
        <taxon>Sordariomycetes</taxon>
        <taxon>Xylariomycetidae</taxon>
        <taxon>Xylariales</taxon>
        <taxon>Diatrypaceae</taxon>
        <taxon>Eutypa</taxon>
    </lineage>
</organism>